<sequence>MKAAADAHLARKIPTSRETFRLYCNGALNLDPNNVMPNTRYPRIFYNKFDATSGCACVLRDMRSDGRVAVYEACSPDALQCTVLEAPPPLQVGQCGNQIGSRSGIWHCGSTRPSAGGATLTILWGRFFRQQPGEGQALKARAVLVDMEEGVVGELLKGRLRGVFDHSALITDVSGSGNTGLSGTANTASGTGRPCLSPFGDAPSSATACSASSLLHSMGGGTGSGLGTAISSCCGTQYPKFVTAVYPSEDDDVITSPYNSVLAMRCLTDYADCKDAKPFDAMNRHSGQPAAEPHGFRPFSGTLNVDLNEISMNWCRFPRLHYLLAAPESPCPPAPAAQAAGSGIQRVVSARRLSCSRPSRDRHLYLACALLLRGRIDLSDVRRCVDRLGNRLAFADWNPDCWKIGHCAVPRLGSSSRCLSLANNTAIGASLHLLGET</sequence>
<feature type="domain" description="Tubulin/FtsZ GTPase" evidence="6">
    <location>
        <begin position="90"/>
        <end position="274"/>
    </location>
</feature>
<dbReference type="Proteomes" id="UP000095280">
    <property type="component" value="Unplaced"/>
</dbReference>
<organism evidence="8 9">
    <name type="scientific">Macrostomum lignano</name>
    <dbReference type="NCBI Taxonomy" id="282301"/>
    <lineage>
        <taxon>Eukaryota</taxon>
        <taxon>Metazoa</taxon>
        <taxon>Spiralia</taxon>
        <taxon>Lophotrochozoa</taxon>
        <taxon>Platyhelminthes</taxon>
        <taxon>Rhabditophora</taxon>
        <taxon>Macrostomorpha</taxon>
        <taxon>Macrostomida</taxon>
        <taxon>Macrostomidae</taxon>
        <taxon>Macrostomum</taxon>
    </lineage>
</organism>
<evidence type="ECO:0000256" key="1">
    <source>
        <dbReference type="ARBA" id="ARBA00009636"/>
    </source>
</evidence>
<evidence type="ECO:0000256" key="4">
    <source>
        <dbReference type="ARBA" id="ARBA00023134"/>
    </source>
</evidence>
<dbReference type="PROSITE" id="PS00227">
    <property type="entry name" value="TUBULIN"/>
    <property type="match status" value="1"/>
</dbReference>
<evidence type="ECO:0000259" key="7">
    <source>
        <dbReference type="Pfam" id="PF03953"/>
    </source>
</evidence>
<comment type="similarity">
    <text evidence="1 5">Belongs to the tubulin family.</text>
</comment>
<reference evidence="9" key="1">
    <citation type="submission" date="2016-11" db="UniProtKB">
        <authorList>
            <consortium name="WormBaseParasite"/>
        </authorList>
    </citation>
    <scope>IDENTIFICATION</scope>
</reference>
<dbReference type="PANTHER" id="PTHR11588">
    <property type="entry name" value="TUBULIN"/>
    <property type="match status" value="1"/>
</dbReference>
<dbReference type="GO" id="GO:0007017">
    <property type="term" value="P:microtubule-based process"/>
    <property type="evidence" value="ECO:0007669"/>
    <property type="project" value="InterPro"/>
</dbReference>
<dbReference type="AlphaFoldDB" id="A0A1I8FPI7"/>
<dbReference type="SUPFAM" id="SSF52490">
    <property type="entry name" value="Tubulin nucleotide-binding domain-like"/>
    <property type="match status" value="1"/>
</dbReference>
<evidence type="ECO:0000256" key="3">
    <source>
        <dbReference type="ARBA" id="ARBA00022741"/>
    </source>
</evidence>
<dbReference type="WBParaSite" id="maker-unitig_43309-snap-gene-0.2-mRNA-1">
    <property type="protein sequence ID" value="maker-unitig_43309-snap-gene-0.2-mRNA-1"/>
    <property type="gene ID" value="maker-unitig_43309-snap-gene-0.2"/>
</dbReference>
<dbReference type="GO" id="GO:0005525">
    <property type="term" value="F:GTP binding"/>
    <property type="evidence" value="ECO:0007669"/>
    <property type="project" value="UniProtKB-UniRule"/>
</dbReference>
<name>A0A1I8FPI7_9PLAT</name>
<evidence type="ECO:0000313" key="9">
    <source>
        <dbReference type="WBParaSite" id="maker-unitig_43309-snap-gene-0.2-mRNA-1"/>
    </source>
</evidence>
<dbReference type="InterPro" id="IPR017975">
    <property type="entry name" value="Tubulin_CS"/>
</dbReference>
<dbReference type="GO" id="GO:0005874">
    <property type="term" value="C:microtubule"/>
    <property type="evidence" value="ECO:0007669"/>
    <property type="project" value="UniProtKB-KW"/>
</dbReference>
<dbReference type="Gene3D" id="3.40.50.1440">
    <property type="entry name" value="Tubulin/FtsZ, GTPase domain"/>
    <property type="match status" value="1"/>
</dbReference>
<dbReference type="Pfam" id="PF03953">
    <property type="entry name" value="Tubulin_C"/>
    <property type="match status" value="1"/>
</dbReference>
<dbReference type="PRINTS" id="PR01161">
    <property type="entry name" value="TUBULIN"/>
</dbReference>
<dbReference type="InterPro" id="IPR000217">
    <property type="entry name" value="Tubulin"/>
</dbReference>
<proteinExistence type="inferred from homology"/>
<protein>
    <submittedName>
        <fullName evidence="9">Tubulin domain-containing protein</fullName>
    </submittedName>
</protein>
<dbReference type="SUPFAM" id="SSF55307">
    <property type="entry name" value="Tubulin C-terminal domain-like"/>
    <property type="match status" value="1"/>
</dbReference>
<accession>A0A1I8FPI7</accession>
<dbReference type="Pfam" id="PF00091">
    <property type="entry name" value="Tubulin"/>
    <property type="match status" value="1"/>
</dbReference>
<keyword evidence="2 5" id="KW-0493">Microtubule</keyword>
<dbReference type="InterPro" id="IPR036525">
    <property type="entry name" value="Tubulin/FtsZ_GTPase_sf"/>
</dbReference>
<keyword evidence="3 5" id="KW-0547">Nucleotide-binding</keyword>
<dbReference type="InterPro" id="IPR003008">
    <property type="entry name" value="Tubulin_FtsZ_GTPase"/>
</dbReference>
<dbReference type="InterPro" id="IPR004057">
    <property type="entry name" value="Epsilon_tubulin"/>
</dbReference>
<feature type="domain" description="Tubulin/FtsZ 2-layer sandwich" evidence="7">
    <location>
        <begin position="359"/>
        <end position="428"/>
    </location>
</feature>
<evidence type="ECO:0000256" key="5">
    <source>
        <dbReference type="RuleBase" id="RU000352"/>
    </source>
</evidence>
<keyword evidence="8" id="KW-1185">Reference proteome</keyword>
<dbReference type="InterPro" id="IPR018316">
    <property type="entry name" value="Tubulin/FtsZ_2-layer-sand-dom"/>
</dbReference>
<evidence type="ECO:0000313" key="8">
    <source>
        <dbReference type="Proteomes" id="UP000095280"/>
    </source>
</evidence>
<evidence type="ECO:0000259" key="6">
    <source>
        <dbReference type="Pfam" id="PF00091"/>
    </source>
</evidence>
<evidence type="ECO:0000256" key="2">
    <source>
        <dbReference type="ARBA" id="ARBA00022701"/>
    </source>
</evidence>
<dbReference type="PRINTS" id="PR01519">
    <property type="entry name" value="EPSLNTUBULIN"/>
</dbReference>
<keyword evidence="4 5" id="KW-0342">GTP-binding</keyword>
<dbReference type="InterPro" id="IPR008280">
    <property type="entry name" value="Tub_FtsZ_C"/>
</dbReference>